<dbReference type="CDD" id="cd21059">
    <property type="entry name" value="LciA-like"/>
    <property type="match status" value="1"/>
</dbReference>
<comment type="caution">
    <text evidence="1">The sequence shown here is derived from an EMBL/GenBank/DDBJ whole genome shotgun (WGS) entry which is preliminary data.</text>
</comment>
<dbReference type="GO" id="GO:0030153">
    <property type="term" value="P:bacteriocin immunity"/>
    <property type="evidence" value="ECO:0007669"/>
    <property type="project" value="InterPro"/>
</dbReference>
<reference evidence="1 2" key="1">
    <citation type="submission" date="2019-12" db="EMBL/GenBank/DDBJ databases">
        <title>Microbes associate with the intestines of laboratory mice.</title>
        <authorList>
            <person name="Navarre W."/>
            <person name="Wong E."/>
        </authorList>
    </citation>
    <scope>NUCLEOTIDE SEQUENCE [LARGE SCALE GENOMIC DNA]</scope>
    <source>
        <strain evidence="1 2">NM51_B2-22</strain>
    </source>
</reference>
<dbReference type="Proteomes" id="UP000461595">
    <property type="component" value="Unassembled WGS sequence"/>
</dbReference>
<dbReference type="EMBL" id="WSRS01000029">
    <property type="protein sequence ID" value="MVX58864.1"/>
    <property type="molecule type" value="Genomic_DNA"/>
</dbReference>
<sequence>MKEEELLDSYYNLLLSSELRSDERELLLSYKQDLQFSNKNWKSRFLNLVEDIRCLSLRKMKQEKLSPDLADFYKKVAFMGKVEEEQARGLASLGIFFH</sequence>
<dbReference type="Pfam" id="PF08951">
    <property type="entry name" value="EntA_Immun"/>
    <property type="match status" value="1"/>
</dbReference>
<dbReference type="AlphaFoldDB" id="A0A7X3G9V4"/>
<protein>
    <submittedName>
        <fullName evidence="1">Bacteriocin immunity protein</fullName>
    </submittedName>
</protein>
<dbReference type="RefSeq" id="WP_160332675.1">
    <property type="nucleotide sequence ID" value="NZ_WSRS01000029.1"/>
</dbReference>
<proteinExistence type="predicted"/>
<dbReference type="OrthoDB" id="2242472at2"/>
<organism evidence="1 2">
    <name type="scientific">Streptococcus danieliae</name>
    <dbReference type="NCBI Taxonomy" id="747656"/>
    <lineage>
        <taxon>Bacteria</taxon>
        <taxon>Bacillati</taxon>
        <taxon>Bacillota</taxon>
        <taxon>Bacilli</taxon>
        <taxon>Lactobacillales</taxon>
        <taxon>Streptococcaceae</taxon>
        <taxon>Streptococcus</taxon>
    </lineage>
</organism>
<name>A0A7X3G9V4_9STRE</name>
<gene>
    <name evidence="1" type="ORF">E5983_04275</name>
</gene>
<evidence type="ECO:0000313" key="2">
    <source>
        <dbReference type="Proteomes" id="UP000461595"/>
    </source>
</evidence>
<dbReference type="InterPro" id="IPR015046">
    <property type="entry name" value="LciA_Immunity-like"/>
</dbReference>
<accession>A0A7X3G9V4</accession>
<evidence type="ECO:0000313" key="1">
    <source>
        <dbReference type="EMBL" id="MVX58864.1"/>
    </source>
</evidence>